<sequence>MEVESAIEKPEELLSSDEETGRQKRVMGWEGIVDQAQQSVPMGYERKAGRAGEQLGLERKSRLGPGVNDKGGREEPMWAECREGLTLKERGTIPVGPEASQPKDGLMMGEAQWLRWKRPDQVSPWPKTKRKQGRKGRKSYFQHKALAEEAMRYSGLRIERERGYGSSHLILYSFDRTPEGEPFDHFGVLGESNEVASEWMAMDARTW</sequence>
<evidence type="ECO:0000313" key="3">
    <source>
        <dbReference type="Proteomes" id="UP000288805"/>
    </source>
</evidence>
<evidence type="ECO:0000256" key="1">
    <source>
        <dbReference type="SAM" id="MobiDB-lite"/>
    </source>
</evidence>
<proteinExistence type="predicted"/>
<accession>A0A438CWC2</accession>
<feature type="region of interest" description="Disordered" evidence="1">
    <location>
        <begin position="1"/>
        <end position="74"/>
    </location>
</feature>
<name>A0A438CWC2_VITVI</name>
<evidence type="ECO:0000313" key="2">
    <source>
        <dbReference type="EMBL" id="RVW27503.1"/>
    </source>
</evidence>
<reference evidence="2 3" key="1">
    <citation type="journal article" date="2018" name="PLoS Genet.">
        <title>Population sequencing reveals clonal diversity and ancestral inbreeding in the grapevine cultivar Chardonnay.</title>
        <authorList>
            <person name="Roach M.J."/>
            <person name="Johnson D.L."/>
            <person name="Bohlmann J."/>
            <person name="van Vuuren H.J."/>
            <person name="Jones S.J."/>
            <person name="Pretorius I.S."/>
            <person name="Schmidt S.A."/>
            <person name="Borneman A.R."/>
        </authorList>
    </citation>
    <scope>NUCLEOTIDE SEQUENCE [LARGE SCALE GENOMIC DNA]</scope>
    <source>
        <strain evidence="3">cv. Chardonnay</strain>
        <tissue evidence="2">Leaf</tissue>
    </source>
</reference>
<dbReference type="EMBL" id="QGNW01001950">
    <property type="protein sequence ID" value="RVW27503.1"/>
    <property type="molecule type" value="Genomic_DNA"/>
</dbReference>
<dbReference type="Proteomes" id="UP000288805">
    <property type="component" value="Unassembled WGS sequence"/>
</dbReference>
<protein>
    <submittedName>
        <fullName evidence="2">Uncharacterized protein</fullName>
    </submittedName>
</protein>
<organism evidence="2 3">
    <name type="scientific">Vitis vinifera</name>
    <name type="common">Grape</name>
    <dbReference type="NCBI Taxonomy" id="29760"/>
    <lineage>
        <taxon>Eukaryota</taxon>
        <taxon>Viridiplantae</taxon>
        <taxon>Streptophyta</taxon>
        <taxon>Embryophyta</taxon>
        <taxon>Tracheophyta</taxon>
        <taxon>Spermatophyta</taxon>
        <taxon>Magnoliopsida</taxon>
        <taxon>eudicotyledons</taxon>
        <taxon>Gunneridae</taxon>
        <taxon>Pentapetalae</taxon>
        <taxon>rosids</taxon>
        <taxon>Vitales</taxon>
        <taxon>Vitaceae</taxon>
        <taxon>Viteae</taxon>
        <taxon>Vitis</taxon>
    </lineage>
</organism>
<comment type="caution">
    <text evidence="2">The sequence shown here is derived from an EMBL/GenBank/DDBJ whole genome shotgun (WGS) entry which is preliminary data.</text>
</comment>
<feature type="compositionally biased region" description="Basic and acidic residues" evidence="1">
    <location>
        <begin position="1"/>
        <end position="12"/>
    </location>
</feature>
<feature type="compositionally biased region" description="Basic and acidic residues" evidence="1">
    <location>
        <begin position="44"/>
        <end position="61"/>
    </location>
</feature>
<gene>
    <name evidence="2" type="ORF">CK203_092040</name>
</gene>
<dbReference type="AlphaFoldDB" id="A0A438CWC2"/>